<dbReference type="EMBL" id="CM055100">
    <property type="protein sequence ID" value="KAJ7543680.1"/>
    <property type="molecule type" value="Genomic_DNA"/>
</dbReference>
<comment type="caution">
    <text evidence="1">The sequence shown here is derived from an EMBL/GenBank/DDBJ whole genome shotgun (WGS) entry which is preliminary data.</text>
</comment>
<protein>
    <submittedName>
        <fullName evidence="1">Uncharacterized protein</fullName>
    </submittedName>
</protein>
<proteinExistence type="predicted"/>
<evidence type="ECO:0000313" key="1">
    <source>
        <dbReference type="EMBL" id="KAJ7543680.1"/>
    </source>
</evidence>
<dbReference type="Proteomes" id="UP001162992">
    <property type="component" value="Chromosome 9"/>
</dbReference>
<sequence length="187" mass="20294">MGILQFLEDCELDLNHIKADSGNGSEEPSSSLLHTAAYHGHVKIAKYLLERGFSVNSSYCFLGSSPLQRACESSVSMQKKDMVTLLLEAGADPNHKNRGSYTAMGIASGLTSKGARELVQLLVGAGFDLGKRDRWGDDYLSLVTRSETCELNKPTSSMLEHNSWSVSKLDLFTVSSKTESGGPWSPC</sequence>
<accession>A0ACC2CP24</accession>
<name>A0ACC2CP24_DIPCM</name>
<organism evidence="1 2">
    <name type="scientific">Diphasiastrum complanatum</name>
    <name type="common">Issler's clubmoss</name>
    <name type="synonym">Lycopodium complanatum</name>
    <dbReference type="NCBI Taxonomy" id="34168"/>
    <lineage>
        <taxon>Eukaryota</taxon>
        <taxon>Viridiplantae</taxon>
        <taxon>Streptophyta</taxon>
        <taxon>Embryophyta</taxon>
        <taxon>Tracheophyta</taxon>
        <taxon>Lycopodiopsida</taxon>
        <taxon>Lycopodiales</taxon>
        <taxon>Lycopodiaceae</taxon>
        <taxon>Lycopodioideae</taxon>
        <taxon>Diphasiastrum</taxon>
    </lineage>
</organism>
<gene>
    <name evidence="1" type="ORF">O6H91_09G048200</name>
</gene>
<reference evidence="2" key="1">
    <citation type="journal article" date="2024" name="Proc. Natl. Acad. Sci. U.S.A.">
        <title>Extraordinary preservation of gene collinearity over three hundred million years revealed in homosporous lycophytes.</title>
        <authorList>
            <person name="Li C."/>
            <person name="Wickell D."/>
            <person name="Kuo L.Y."/>
            <person name="Chen X."/>
            <person name="Nie B."/>
            <person name="Liao X."/>
            <person name="Peng D."/>
            <person name="Ji J."/>
            <person name="Jenkins J."/>
            <person name="Williams M."/>
            <person name="Shu S."/>
            <person name="Plott C."/>
            <person name="Barry K."/>
            <person name="Rajasekar S."/>
            <person name="Grimwood J."/>
            <person name="Han X."/>
            <person name="Sun S."/>
            <person name="Hou Z."/>
            <person name="He W."/>
            <person name="Dai G."/>
            <person name="Sun C."/>
            <person name="Schmutz J."/>
            <person name="Leebens-Mack J.H."/>
            <person name="Li F.W."/>
            <person name="Wang L."/>
        </authorList>
    </citation>
    <scope>NUCLEOTIDE SEQUENCE [LARGE SCALE GENOMIC DNA]</scope>
    <source>
        <strain evidence="2">cv. PW_Plant_1</strain>
    </source>
</reference>
<evidence type="ECO:0000313" key="2">
    <source>
        <dbReference type="Proteomes" id="UP001162992"/>
    </source>
</evidence>
<keyword evidence="2" id="KW-1185">Reference proteome</keyword>